<gene>
    <name evidence="1" type="ORF">NYZ96_35285</name>
</gene>
<dbReference type="Proteomes" id="UP001059745">
    <property type="component" value="Plasmid unnamed1"/>
</dbReference>
<dbReference type="RefSeq" id="WP_260531913.1">
    <property type="nucleotide sequence ID" value="NZ_CP104216.1"/>
</dbReference>
<accession>A0AB38U5U2</accession>
<keyword evidence="1" id="KW-0614">Plasmid</keyword>
<evidence type="ECO:0000313" key="1">
    <source>
        <dbReference type="EMBL" id="UWX75348.1"/>
    </source>
</evidence>
<protein>
    <submittedName>
        <fullName evidence="1">Uncharacterized protein</fullName>
    </submittedName>
</protein>
<organism evidence="1 2">
    <name type="scientific">Burkholderia gladioli</name>
    <name type="common">Pseudomonas marginata</name>
    <name type="synonym">Phytomonas marginata</name>
    <dbReference type="NCBI Taxonomy" id="28095"/>
    <lineage>
        <taxon>Bacteria</taxon>
        <taxon>Pseudomonadati</taxon>
        <taxon>Pseudomonadota</taxon>
        <taxon>Betaproteobacteria</taxon>
        <taxon>Burkholderiales</taxon>
        <taxon>Burkholderiaceae</taxon>
        <taxon>Burkholderia</taxon>
    </lineage>
</organism>
<geneLocation type="plasmid" evidence="1 2">
    <name>unnamed1</name>
</geneLocation>
<proteinExistence type="predicted"/>
<sequence length="64" mass="7164">MYTFTILFQDCEVACAESDRFEDAREQAISEAREGFYASVLRDCEFSATSSRGVIGRVTGPLFI</sequence>
<evidence type="ECO:0000313" key="2">
    <source>
        <dbReference type="Proteomes" id="UP001059745"/>
    </source>
</evidence>
<reference evidence="1" key="1">
    <citation type="submission" date="2022-09" db="EMBL/GenBank/DDBJ databases">
        <title>Genomic of Burkholderia gladioli.</title>
        <authorList>
            <person name="Wu H."/>
        </authorList>
    </citation>
    <scope>NUCLEOTIDE SEQUENCE</scope>
    <source>
        <strain evidence="1">ZN-S4</strain>
        <plasmid evidence="1">unnamed1</plasmid>
    </source>
</reference>
<dbReference type="AlphaFoldDB" id="A0AB38U5U2"/>
<name>A0AB38U5U2_BURGA</name>
<dbReference type="EMBL" id="CP104216">
    <property type="protein sequence ID" value="UWX75348.1"/>
    <property type="molecule type" value="Genomic_DNA"/>
</dbReference>